<evidence type="ECO:0000256" key="7">
    <source>
        <dbReference type="ARBA" id="ARBA00022840"/>
    </source>
</evidence>
<keyword evidence="6" id="KW-0547">Nucleotide-binding</keyword>
<feature type="transmembrane region" description="Helical" evidence="11">
    <location>
        <begin position="977"/>
        <end position="997"/>
    </location>
</feature>
<feature type="domain" description="ABC transmembrane type-1" evidence="13">
    <location>
        <begin position="932"/>
        <end position="1220"/>
    </location>
</feature>
<accession>A0A5N6TJX9</accession>
<comment type="similarity">
    <text evidence="2">Belongs to the ABC transporter superfamily. ABCC family. Conjugate transporter (TC 3.A.1.208) subfamily.</text>
</comment>
<dbReference type="SUPFAM" id="SSF52540">
    <property type="entry name" value="P-loop containing nucleoside triphosphate hydrolases"/>
    <property type="match status" value="2"/>
</dbReference>
<feature type="transmembrane region" description="Helical" evidence="11">
    <location>
        <begin position="304"/>
        <end position="325"/>
    </location>
</feature>
<feature type="transmembrane region" description="Helical" evidence="11">
    <location>
        <begin position="6"/>
        <end position="30"/>
    </location>
</feature>
<evidence type="ECO:0000256" key="4">
    <source>
        <dbReference type="ARBA" id="ARBA00022692"/>
    </source>
</evidence>
<feature type="domain" description="ABC transporter" evidence="12">
    <location>
        <begin position="1254"/>
        <end position="1503"/>
    </location>
</feature>
<feature type="region of interest" description="Disordered" evidence="10">
    <location>
        <begin position="1371"/>
        <end position="1404"/>
    </location>
</feature>
<dbReference type="CDD" id="cd03250">
    <property type="entry name" value="ABCC_MRP_domain1"/>
    <property type="match status" value="1"/>
</dbReference>
<feature type="transmembrane region" description="Helical" evidence="11">
    <location>
        <begin position="263"/>
        <end position="284"/>
    </location>
</feature>
<feature type="domain" description="ABC transporter" evidence="12">
    <location>
        <begin position="604"/>
        <end position="849"/>
    </location>
</feature>
<feature type="compositionally biased region" description="Polar residues" evidence="10">
    <location>
        <begin position="1391"/>
        <end position="1404"/>
    </location>
</feature>
<dbReference type="CDD" id="cd18604">
    <property type="entry name" value="ABC_6TM_VMR1_D2_like"/>
    <property type="match status" value="1"/>
</dbReference>
<evidence type="ECO:0000256" key="6">
    <source>
        <dbReference type="ARBA" id="ARBA00022741"/>
    </source>
</evidence>
<dbReference type="InterPro" id="IPR003593">
    <property type="entry name" value="AAA+_ATPase"/>
</dbReference>
<dbReference type="GO" id="GO:0016887">
    <property type="term" value="F:ATP hydrolysis activity"/>
    <property type="evidence" value="ECO:0007669"/>
    <property type="project" value="InterPro"/>
</dbReference>
<feature type="region of interest" description="Disordered" evidence="10">
    <location>
        <begin position="862"/>
        <end position="888"/>
    </location>
</feature>
<evidence type="ECO:0000256" key="5">
    <source>
        <dbReference type="ARBA" id="ARBA00022737"/>
    </source>
</evidence>
<dbReference type="FunFam" id="3.40.50.300:FF:000610">
    <property type="entry name" value="Multidrug resistance-associated ABC transporter"/>
    <property type="match status" value="1"/>
</dbReference>
<dbReference type="Gene3D" id="3.40.50.300">
    <property type="entry name" value="P-loop containing nucleotide triphosphate hydrolases"/>
    <property type="match status" value="2"/>
</dbReference>
<dbReference type="GO" id="GO:0016020">
    <property type="term" value="C:membrane"/>
    <property type="evidence" value="ECO:0007669"/>
    <property type="project" value="UniProtKB-SubCell"/>
</dbReference>
<keyword evidence="9 11" id="KW-0472">Membrane</keyword>
<dbReference type="EMBL" id="ML742248">
    <property type="protein sequence ID" value="KAE8146674.1"/>
    <property type="molecule type" value="Genomic_DNA"/>
</dbReference>
<evidence type="ECO:0000256" key="11">
    <source>
        <dbReference type="SAM" id="Phobius"/>
    </source>
</evidence>
<dbReference type="Pfam" id="PF00005">
    <property type="entry name" value="ABC_tran"/>
    <property type="match status" value="2"/>
</dbReference>
<dbReference type="InterPro" id="IPR011527">
    <property type="entry name" value="ABC1_TM_dom"/>
</dbReference>
<dbReference type="InterPro" id="IPR027417">
    <property type="entry name" value="P-loop_NTPase"/>
</dbReference>
<feature type="region of interest" description="Disordered" evidence="10">
    <location>
        <begin position="358"/>
        <end position="382"/>
    </location>
</feature>
<dbReference type="OrthoDB" id="6500128at2759"/>
<evidence type="ECO:0000256" key="10">
    <source>
        <dbReference type="SAM" id="MobiDB-lite"/>
    </source>
</evidence>
<evidence type="ECO:0000259" key="13">
    <source>
        <dbReference type="PROSITE" id="PS50929"/>
    </source>
</evidence>
<dbReference type="PANTHER" id="PTHR24223">
    <property type="entry name" value="ATP-BINDING CASSETTE SUB-FAMILY C"/>
    <property type="match status" value="1"/>
</dbReference>
<keyword evidence="8 11" id="KW-1133">Transmembrane helix</keyword>
<feature type="domain" description="ABC transmembrane type-1" evidence="13">
    <location>
        <begin position="389"/>
        <end position="574"/>
    </location>
</feature>
<feature type="transmembrane region" description="Helical" evidence="11">
    <location>
        <begin position="159"/>
        <end position="179"/>
    </location>
</feature>
<evidence type="ECO:0000256" key="2">
    <source>
        <dbReference type="ARBA" id="ARBA00009726"/>
    </source>
</evidence>
<feature type="transmembrane region" description="Helical" evidence="11">
    <location>
        <begin position="127"/>
        <end position="147"/>
    </location>
</feature>
<dbReference type="PROSITE" id="PS50929">
    <property type="entry name" value="ABC_TM1F"/>
    <property type="match status" value="2"/>
</dbReference>
<dbReference type="InterPro" id="IPR050173">
    <property type="entry name" value="ABC_transporter_C-like"/>
</dbReference>
<evidence type="ECO:0000256" key="3">
    <source>
        <dbReference type="ARBA" id="ARBA00022448"/>
    </source>
</evidence>
<dbReference type="Pfam" id="PF00664">
    <property type="entry name" value="ABC_membrane"/>
    <property type="match status" value="2"/>
</dbReference>
<evidence type="ECO:0000256" key="9">
    <source>
        <dbReference type="ARBA" id="ARBA00023136"/>
    </source>
</evidence>
<protein>
    <submittedName>
        <fullName evidence="14">ATP-dependent bile acid permease</fullName>
    </submittedName>
</protein>
<sequence length="1521" mass="168416">MSDRLGGSYEAVLCIALVVTLTIPHALVAFKQLLGSNKKNPDITVNYEDKDGIATEQSEKACSDRVQRIIVLLTAVVAVLAALFSVWDVTGPNVMMQQWLQLSAWIVILLQESVIISQTLHKDRYDLGIWSAASSLVLSITEALLSGGWHEPNRNGSDIALTTVKVTAGIILSITNVTFSHRPDVYSGSKLVDRQRTVSFLSRYTFSWPAPLLAKAAKSKKLEPDDIPAIGHEVRAKVLHQRWEACSRLSVWTKILQIYRSAWITQFAIQLLAAAAHFLPQALLFMTLRLLELRDVHEVNQGKLWAVTVGLGASIFVSSWLDSLLQWVACLQLELPIREQLAAVIYSKALRLKDVASVGSNHGSDGTSTAPSECGDDDGDDEPLRTKQSMINLLGVDAEAIATFARYSHALFNSAIEFVLAIAFLVNILDWKPVLWGCVTPIISVPLNYYISRGYSNAEETRMAASDRKMTALSELLQGIRQVKYSAQEKQWSRSVQNLRGDEIKKQEKVFQYYLATIALWCFTPLCMSVVVLASYFMINRTLSPSVAFTALSIFRSLETTLAMFPEVASDLMNSIVSTRRIKHYLETPEHVNCHQDGDAITFLQSTVAWPSDRTEGEGDEFKMHDINLNFPLGELSIISGRAGSGKSLLLLATIGEAHLVQGRITFPRKNTQIEYGASSNQWLSNTSTAFVSQNPWIENATVRDNILLGLPLDSERYRAVLQACCLAEDLSTMPNGDFTDLGANGVNLSGGQKWRVALARALYSRAEVLVLDDIFSAVDARVGRHLFENALTGELAKGRTRVVATHHVDLCWKEAKYYVLLDDGRVSFAGKPENFCPDLSSSDTSPIQQDVKHSGVSLQQRDRQHSDLVNPSSTWQDSTENGPGKPFYEAETRATGAVKLSVYRTYLDACGGYKYCVPIAITFIFTLFEDMAIPYWVSIWTRELGKTAPSTEMKDQSVWDYSLDKQTPSPSSGGRLWIYLGVYFALFFTSVLTEILRYHLVFVASIRASIVMFDKFLQRVLQAPLRFFDTTPVGQILNRFSADFHALDSDLGLDLPSMLHSVLVLLGVIIAALIISPVMIFFGVISLALSGYTAWLYVTAARDAKRIESNARSPVFEQFGSILDGLVTIRTFGKVDQYIHRMYNTIDAHCQALWHLRLFNCWMNFRLNMVGALYVAVTAALIATVKGIDASLAGFALSFALQMSEVVTWVLSEYAGLELDFNAVERIVEYTQLETEHQGGRDAPSGWPSKGKVEVRDLVVRYAQDLPPVLRGLSFTVNPDEHIGIVGRTGSGKSSLTLALLRFLEAQSGSIEIDGLNIASLKLHDLRSQMAIIPQDPVIFSGTLRSVLDPFHQHTDAELLSALSQVQLGTSTNDEQSPDMVDTNDDRKSTALSLSSPISERGKNLSQGQRQLVCLAQALLSRPKILIMDEATSSVDMGTDALIQRTIRHEFGDSTLMVIAHRLSTVADFDRILVMGEGEILEFDTPAALLQNEGGPFWTLVEKSGERENLRHIILGSEGL</sequence>
<dbReference type="GO" id="GO:0005737">
    <property type="term" value="C:cytoplasm"/>
    <property type="evidence" value="ECO:0007669"/>
    <property type="project" value="UniProtKB-ARBA"/>
</dbReference>
<keyword evidence="4 11" id="KW-0812">Transmembrane</keyword>
<dbReference type="Gene3D" id="1.20.1560.10">
    <property type="entry name" value="ABC transporter type 1, transmembrane domain"/>
    <property type="match status" value="2"/>
</dbReference>
<evidence type="ECO:0000313" key="15">
    <source>
        <dbReference type="Proteomes" id="UP000325780"/>
    </source>
</evidence>
<comment type="subcellular location">
    <subcellularLocation>
        <location evidence="1">Membrane</location>
        <topology evidence="1">Multi-pass membrane protein</topology>
    </subcellularLocation>
</comment>
<proteinExistence type="inferred from homology"/>
<feature type="transmembrane region" description="Helical" evidence="11">
    <location>
        <begin position="410"/>
        <end position="428"/>
    </location>
</feature>
<feature type="transmembrane region" description="Helical" evidence="11">
    <location>
        <begin position="1166"/>
        <end position="1186"/>
    </location>
</feature>
<dbReference type="GO" id="GO:0140359">
    <property type="term" value="F:ABC-type transporter activity"/>
    <property type="evidence" value="ECO:0007669"/>
    <property type="project" value="InterPro"/>
</dbReference>
<organism evidence="14 15">
    <name type="scientific">Aspergillus avenaceus</name>
    <dbReference type="NCBI Taxonomy" id="36643"/>
    <lineage>
        <taxon>Eukaryota</taxon>
        <taxon>Fungi</taxon>
        <taxon>Dikarya</taxon>
        <taxon>Ascomycota</taxon>
        <taxon>Pezizomycotina</taxon>
        <taxon>Eurotiomycetes</taxon>
        <taxon>Eurotiomycetidae</taxon>
        <taxon>Eurotiales</taxon>
        <taxon>Aspergillaceae</taxon>
        <taxon>Aspergillus</taxon>
        <taxon>Aspergillus subgen. Circumdati</taxon>
    </lineage>
</organism>
<dbReference type="SUPFAM" id="SSF90123">
    <property type="entry name" value="ABC transporter transmembrane region"/>
    <property type="match status" value="2"/>
</dbReference>
<evidence type="ECO:0000256" key="1">
    <source>
        <dbReference type="ARBA" id="ARBA00004141"/>
    </source>
</evidence>
<feature type="transmembrane region" description="Helical" evidence="11">
    <location>
        <begin position="69"/>
        <end position="87"/>
    </location>
</feature>
<dbReference type="CDD" id="cd18596">
    <property type="entry name" value="ABC_6TM_VMR1_D1_like"/>
    <property type="match status" value="1"/>
</dbReference>
<feature type="transmembrane region" description="Helical" evidence="11">
    <location>
        <begin position="1063"/>
        <end position="1090"/>
    </location>
</feature>
<dbReference type="PANTHER" id="PTHR24223:SF354">
    <property type="entry name" value="BILE ACID TRANSPORTER, PUTATIVE (EUROFUNG)-RELATED"/>
    <property type="match status" value="1"/>
</dbReference>
<dbReference type="GO" id="GO:0005524">
    <property type="term" value="F:ATP binding"/>
    <property type="evidence" value="ECO:0007669"/>
    <property type="project" value="UniProtKB-KW"/>
</dbReference>
<evidence type="ECO:0000259" key="12">
    <source>
        <dbReference type="PROSITE" id="PS50893"/>
    </source>
</evidence>
<dbReference type="CDD" id="cd03244">
    <property type="entry name" value="ABCC_MRP_domain2"/>
    <property type="match status" value="1"/>
</dbReference>
<dbReference type="Proteomes" id="UP000325780">
    <property type="component" value="Unassembled WGS sequence"/>
</dbReference>
<dbReference type="InterPro" id="IPR003439">
    <property type="entry name" value="ABC_transporter-like_ATP-bd"/>
</dbReference>
<feature type="compositionally biased region" description="Polar residues" evidence="10">
    <location>
        <begin position="868"/>
        <end position="882"/>
    </location>
</feature>
<feature type="transmembrane region" description="Helical" evidence="11">
    <location>
        <begin position="99"/>
        <end position="120"/>
    </location>
</feature>
<dbReference type="PROSITE" id="PS00211">
    <property type="entry name" value="ABC_TRANSPORTER_1"/>
    <property type="match status" value="1"/>
</dbReference>
<feature type="transmembrane region" description="Helical" evidence="11">
    <location>
        <begin position="434"/>
        <end position="452"/>
    </location>
</feature>
<keyword evidence="3" id="KW-0813">Transport</keyword>
<keyword evidence="5" id="KW-0677">Repeat</keyword>
<dbReference type="InterPro" id="IPR036640">
    <property type="entry name" value="ABC1_TM_sf"/>
</dbReference>
<dbReference type="SMART" id="SM00382">
    <property type="entry name" value="AAA"/>
    <property type="match status" value="2"/>
</dbReference>
<dbReference type="InterPro" id="IPR017871">
    <property type="entry name" value="ABC_transporter-like_CS"/>
</dbReference>
<name>A0A5N6TJX9_ASPAV</name>
<keyword evidence="15" id="KW-1185">Reference proteome</keyword>
<dbReference type="PROSITE" id="PS50893">
    <property type="entry name" value="ABC_TRANSPORTER_2"/>
    <property type="match status" value="2"/>
</dbReference>
<dbReference type="FunFam" id="1.20.1560.10:FF:000013">
    <property type="entry name" value="ABC transporter C family member 2"/>
    <property type="match status" value="1"/>
</dbReference>
<gene>
    <name evidence="14" type="ORF">BDV25DRAFT_162023</name>
</gene>
<evidence type="ECO:0000313" key="14">
    <source>
        <dbReference type="EMBL" id="KAE8146674.1"/>
    </source>
</evidence>
<feature type="transmembrane region" description="Helical" evidence="11">
    <location>
        <begin position="513"/>
        <end position="539"/>
    </location>
</feature>
<evidence type="ECO:0000256" key="8">
    <source>
        <dbReference type="ARBA" id="ARBA00022989"/>
    </source>
</evidence>
<keyword evidence="7" id="KW-0067">ATP-binding</keyword>
<feature type="compositionally biased region" description="Polar residues" evidence="10">
    <location>
        <begin position="358"/>
        <end position="371"/>
    </location>
</feature>
<reference evidence="14 15" key="1">
    <citation type="submission" date="2019-04" db="EMBL/GenBank/DDBJ databases">
        <title>Friends and foes A comparative genomics study of 23 Aspergillus species from section Flavi.</title>
        <authorList>
            <consortium name="DOE Joint Genome Institute"/>
            <person name="Kjaerbolling I."/>
            <person name="Vesth T."/>
            <person name="Frisvad J.C."/>
            <person name="Nybo J.L."/>
            <person name="Theobald S."/>
            <person name="Kildgaard S."/>
            <person name="Isbrandt T."/>
            <person name="Kuo A."/>
            <person name="Sato A."/>
            <person name="Lyhne E.K."/>
            <person name="Kogle M.E."/>
            <person name="Wiebenga A."/>
            <person name="Kun R.S."/>
            <person name="Lubbers R.J."/>
            <person name="Makela M.R."/>
            <person name="Barry K."/>
            <person name="Chovatia M."/>
            <person name="Clum A."/>
            <person name="Daum C."/>
            <person name="Haridas S."/>
            <person name="He G."/>
            <person name="LaButti K."/>
            <person name="Lipzen A."/>
            <person name="Mondo S."/>
            <person name="Riley R."/>
            <person name="Salamov A."/>
            <person name="Simmons B.A."/>
            <person name="Magnuson J.K."/>
            <person name="Henrissat B."/>
            <person name="Mortensen U.H."/>
            <person name="Larsen T.O."/>
            <person name="Devries R.P."/>
            <person name="Grigoriev I.V."/>
            <person name="Machida M."/>
            <person name="Baker S.E."/>
            <person name="Andersen M.R."/>
        </authorList>
    </citation>
    <scope>NUCLEOTIDE SEQUENCE [LARGE SCALE GENOMIC DNA]</scope>
    <source>
        <strain evidence="14 15">IBT 18842</strain>
    </source>
</reference>